<sequence>MIFYYELIRTGYWKKFKIYEGTLNFKQVKENTKGKYTCEDCDHNIRSESIKNFLISK</sequence>
<dbReference type="HOGENOM" id="CLU_203664_0_0_9"/>
<dbReference type="Proteomes" id="UP000031829">
    <property type="component" value="Plasmid pBMV_1"/>
</dbReference>
<proteinExistence type="predicted"/>
<protein>
    <recommendedName>
        <fullName evidence="3">DUF2197 domain-containing protein</fullName>
    </recommendedName>
</protein>
<gene>
    <name evidence="1" type="ORF">BG04_5999</name>
</gene>
<evidence type="ECO:0000313" key="1">
    <source>
        <dbReference type="EMBL" id="AJI20098.1"/>
    </source>
</evidence>
<organism evidence="1 2">
    <name type="scientific">Priestia megaterium (strain ATCC 14581 / DSM 32 / CCUG 1817 / JCM 2506 / NBRC 15308 / NCIMB 9376 / NCTC 10342 / NRRL B-14308 / VKM B-512 / Ford 19)</name>
    <name type="common">Bacillus megaterium</name>
    <dbReference type="NCBI Taxonomy" id="1348623"/>
    <lineage>
        <taxon>Bacteria</taxon>
        <taxon>Bacillati</taxon>
        <taxon>Bacillota</taxon>
        <taxon>Bacilli</taxon>
        <taxon>Bacillales</taxon>
        <taxon>Bacillaceae</taxon>
        <taxon>Priestia</taxon>
    </lineage>
</organism>
<name>A0A0B6AHL1_PRIM2</name>
<reference evidence="1 2" key="1">
    <citation type="journal article" date="2015" name="Genome Announc.">
        <title>Complete genome sequences for 35 biothreat assay-relevant bacillus species.</title>
        <authorList>
            <person name="Johnson S.L."/>
            <person name="Daligault H.E."/>
            <person name="Davenport K.W."/>
            <person name="Jaissle J."/>
            <person name="Frey K.G."/>
            <person name="Ladner J.T."/>
            <person name="Broomall S.M."/>
            <person name="Bishop-Lilly K.A."/>
            <person name="Bruce D.C."/>
            <person name="Gibbons H.S."/>
            <person name="Coyne S.R."/>
            <person name="Lo C.C."/>
            <person name="Meincke L."/>
            <person name="Munk A.C."/>
            <person name="Koroleva G.I."/>
            <person name="Rosenzweig C.N."/>
            <person name="Palacios G.F."/>
            <person name="Redden C.L."/>
            <person name="Minogue T.D."/>
            <person name="Chain P.S."/>
        </authorList>
    </citation>
    <scope>NUCLEOTIDE SEQUENCE [LARGE SCALE GENOMIC DNA]</scope>
    <source>
        <strain evidence="2">ATCC 14581 / DSM 32 / JCM 2506 / NBRC 15308 / NCIMB 9376 / NCTC 10342 / NRRL B-14308 / VKM B-512</strain>
        <plasmid evidence="1 2">pBMV_1</plasmid>
    </source>
</reference>
<evidence type="ECO:0000313" key="2">
    <source>
        <dbReference type="Proteomes" id="UP000031829"/>
    </source>
</evidence>
<keyword evidence="1" id="KW-0614">Plasmid</keyword>
<dbReference type="AlphaFoldDB" id="A0A0B6AHL1"/>
<geneLocation type="plasmid" evidence="1 2">
    <name>pBMV_1</name>
</geneLocation>
<accession>A0A0B6AHL1</accession>
<dbReference type="EMBL" id="CP009919">
    <property type="protein sequence ID" value="AJI20098.1"/>
    <property type="molecule type" value="Genomic_DNA"/>
</dbReference>
<evidence type="ECO:0008006" key="3">
    <source>
        <dbReference type="Google" id="ProtNLM"/>
    </source>
</evidence>
<dbReference type="KEGG" id="bmeg:BG04_5999"/>